<protein>
    <recommendedName>
        <fullName evidence="4">HTH gntR-type domain-containing protein</fullName>
    </recommendedName>
</protein>
<comment type="caution">
    <text evidence="5">The sequence shown here is derived from an EMBL/GenBank/DDBJ whole genome shotgun (WGS) entry which is preliminary data.</text>
</comment>
<keyword evidence="8" id="KW-1185">Reference proteome</keyword>
<reference evidence="6 8" key="2">
    <citation type="submission" date="2017-12" db="EMBL/GenBank/DDBJ databases">
        <title>Comparative Functional Genomics of Dry Heat Resistant strains isolated from the Viking Spacecraft.</title>
        <authorList>
            <person name="Seuylemezian A."/>
            <person name="Cooper K."/>
            <person name="Vaishampayan P."/>
        </authorList>
    </citation>
    <scope>NUCLEOTIDE SEQUENCE [LARGE SCALE GENOMIC DNA]</scope>
    <source>
        <strain evidence="6 8">ATCC 29669</strain>
    </source>
</reference>
<dbReference type="Proteomes" id="UP000235114">
    <property type="component" value="Unassembled WGS sequence"/>
</dbReference>
<evidence type="ECO:0000256" key="1">
    <source>
        <dbReference type="ARBA" id="ARBA00023015"/>
    </source>
</evidence>
<evidence type="ECO:0000313" key="6">
    <source>
        <dbReference type="EMBL" id="PLS00329.1"/>
    </source>
</evidence>
<dbReference type="PANTHER" id="PTHR43537">
    <property type="entry name" value="TRANSCRIPTIONAL REGULATOR, GNTR FAMILY"/>
    <property type="match status" value="1"/>
</dbReference>
<dbReference type="EMBL" id="PGVD01000012">
    <property type="protein sequence ID" value="PLS00329.1"/>
    <property type="molecule type" value="Genomic_DNA"/>
</dbReference>
<dbReference type="GO" id="GO:0003700">
    <property type="term" value="F:DNA-binding transcription factor activity"/>
    <property type="evidence" value="ECO:0007669"/>
    <property type="project" value="InterPro"/>
</dbReference>
<dbReference type="Proteomes" id="UP000234951">
    <property type="component" value="Unassembled WGS sequence"/>
</dbReference>
<dbReference type="PANTHER" id="PTHR43537:SF24">
    <property type="entry name" value="GLUCONATE OPERON TRANSCRIPTIONAL REPRESSOR"/>
    <property type="match status" value="1"/>
</dbReference>
<dbReference type="InterPro" id="IPR008920">
    <property type="entry name" value="TF_FadR/GntR_C"/>
</dbReference>
<evidence type="ECO:0000256" key="2">
    <source>
        <dbReference type="ARBA" id="ARBA00023125"/>
    </source>
</evidence>
<dbReference type="SMART" id="SM00895">
    <property type="entry name" value="FCD"/>
    <property type="match status" value="1"/>
</dbReference>
<dbReference type="Gene3D" id="1.20.120.530">
    <property type="entry name" value="GntR ligand-binding domain-like"/>
    <property type="match status" value="1"/>
</dbReference>
<evidence type="ECO:0000313" key="5">
    <source>
        <dbReference type="EMBL" id="PLR86558.1"/>
    </source>
</evidence>
<dbReference type="InterPro" id="IPR036390">
    <property type="entry name" value="WH_DNA-bd_sf"/>
</dbReference>
<keyword evidence="2" id="KW-0238">DNA-binding</keyword>
<proteinExistence type="predicted"/>
<feature type="domain" description="HTH gntR-type" evidence="4">
    <location>
        <begin position="26"/>
        <end position="93"/>
    </location>
</feature>
<dbReference type="SMART" id="SM00345">
    <property type="entry name" value="HTH_GNTR"/>
    <property type="match status" value="1"/>
</dbReference>
<keyword evidence="3" id="KW-0804">Transcription</keyword>
<dbReference type="GO" id="GO:0003677">
    <property type="term" value="F:DNA binding"/>
    <property type="evidence" value="ECO:0007669"/>
    <property type="project" value="UniProtKB-KW"/>
</dbReference>
<evidence type="ECO:0000313" key="7">
    <source>
        <dbReference type="Proteomes" id="UP000234951"/>
    </source>
</evidence>
<dbReference type="Pfam" id="PF00392">
    <property type="entry name" value="GntR"/>
    <property type="match status" value="1"/>
</dbReference>
<gene>
    <name evidence="5" type="ORF">CU635_01175</name>
    <name evidence="6" type="ORF">CVD25_03580</name>
</gene>
<dbReference type="Pfam" id="PF07729">
    <property type="entry name" value="FCD"/>
    <property type="match status" value="1"/>
</dbReference>
<dbReference type="InterPro" id="IPR000524">
    <property type="entry name" value="Tscrpt_reg_HTH_GntR"/>
</dbReference>
<dbReference type="RefSeq" id="WP_101575343.1">
    <property type="nucleotide sequence ID" value="NZ_PGVA01000002.1"/>
</dbReference>
<accession>A0A2N5GSD7</accession>
<evidence type="ECO:0000259" key="4">
    <source>
        <dbReference type="PROSITE" id="PS50949"/>
    </source>
</evidence>
<dbReference type="PROSITE" id="PS50949">
    <property type="entry name" value="HTH_GNTR"/>
    <property type="match status" value="1"/>
</dbReference>
<sequence length="237" mass="26958">MDNSKEPLIIEDELNIDSPGDFPPYMPLREAVFQTLKKSILNGSLKPGQLLSENKIADKLSVSRTPVREALRILETENLVTTLPGRRIIVSIPNIQDIEEIYQIRLLVESEALRSIASENDLIIQQLEECLKNADTQLRANDLTGLANTNSVFHSILVSALGNRRLEQFVDTVQDTIVRYRLYSLTNLRWAEESEAEHWEIVESLKNNNPERAIQVLDKHLMTAKKVLIAMTSKNEE</sequence>
<dbReference type="Gene3D" id="1.10.10.10">
    <property type="entry name" value="Winged helix-like DNA-binding domain superfamily/Winged helix DNA-binding domain"/>
    <property type="match status" value="1"/>
</dbReference>
<dbReference type="SUPFAM" id="SSF48008">
    <property type="entry name" value="GntR ligand-binding domain-like"/>
    <property type="match status" value="1"/>
</dbReference>
<evidence type="ECO:0000313" key="8">
    <source>
        <dbReference type="Proteomes" id="UP000235114"/>
    </source>
</evidence>
<dbReference type="PRINTS" id="PR00035">
    <property type="entry name" value="HTHGNTR"/>
</dbReference>
<keyword evidence="1" id="KW-0805">Transcription regulation</keyword>
<dbReference type="InterPro" id="IPR036388">
    <property type="entry name" value="WH-like_DNA-bd_sf"/>
</dbReference>
<dbReference type="OrthoDB" id="114741at2"/>
<dbReference type="InterPro" id="IPR011711">
    <property type="entry name" value="GntR_C"/>
</dbReference>
<evidence type="ECO:0000256" key="3">
    <source>
        <dbReference type="ARBA" id="ARBA00023163"/>
    </source>
</evidence>
<name>A0A2N5GSD7_9BACI</name>
<organism evidence="5 7">
    <name type="scientific">Bacillus canaveralius</name>
    <dbReference type="NCBI Taxonomy" id="1403243"/>
    <lineage>
        <taxon>Bacteria</taxon>
        <taxon>Bacillati</taxon>
        <taxon>Bacillota</taxon>
        <taxon>Bacilli</taxon>
        <taxon>Bacillales</taxon>
        <taxon>Bacillaceae</taxon>
        <taxon>Bacillus</taxon>
    </lineage>
</organism>
<dbReference type="AlphaFoldDB" id="A0A2N5GSD7"/>
<dbReference type="SUPFAM" id="SSF46785">
    <property type="entry name" value="Winged helix' DNA-binding domain"/>
    <property type="match status" value="1"/>
</dbReference>
<dbReference type="EMBL" id="PGVA01000002">
    <property type="protein sequence ID" value="PLR86558.1"/>
    <property type="molecule type" value="Genomic_DNA"/>
</dbReference>
<reference evidence="5 7" key="1">
    <citation type="submission" date="2017-11" db="EMBL/GenBank/DDBJ databases">
        <title>Comparitive Functional Genomics of Dry Heat Resistant strains isolated from the Viking Spacecraft.</title>
        <authorList>
            <person name="Seuylemezian A."/>
            <person name="Cooper K."/>
            <person name="Vaishampayan P."/>
        </authorList>
    </citation>
    <scope>NUCLEOTIDE SEQUENCE [LARGE SCALE GENOMIC DNA]</scope>
    <source>
        <strain evidence="5 7">M4.6</strain>
    </source>
</reference>
<dbReference type="CDD" id="cd07377">
    <property type="entry name" value="WHTH_GntR"/>
    <property type="match status" value="1"/>
</dbReference>